<evidence type="ECO:0000313" key="3">
    <source>
        <dbReference type="Proteomes" id="UP001589700"/>
    </source>
</evidence>
<evidence type="ECO:0000313" key="2">
    <source>
        <dbReference type="EMBL" id="MFB9260913.1"/>
    </source>
</evidence>
<accession>A0ABV5JV47</accession>
<comment type="caution">
    <text evidence="2">The sequence shown here is derived from an EMBL/GenBank/DDBJ whole genome shotgun (WGS) entry which is preliminary data.</text>
</comment>
<dbReference type="SUPFAM" id="SSF52540">
    <property type="entry name" value="P-loop containing nucleoside triphosphate hydrolases"/>
    <property type="match status" value="1"/>
</dbReference>
<protein>
    <submittedName>
        <fullName evidence="2">Chromosome partitioning protein</fullName>
    </submittedName>
</protein>
<dbReference type="Proteomes" id="UP001589700">
    <property type="component" value="Unassembled WGS sequence"/>
</dbReference>
<evidence type="ECO:0000256" key="1">
    <source>
        <dbReference type="SAM" id="MobiDB-lite"/>
    </source>
</evidence>
<proteinExistence type="predicted"/>
<gene>
    <name evidence="2" type="ORF">ACFFVD_13995</name>
</gene>
<name>A0ABV5JV47_9ACTN</name>
<dbReference type="InterPro" id="IPR027417">
    <property type="entry name" value="P-loop_NTPase"/>
</dbReference>
<feature type="region of interest" description="Disordered" evidence="1">
    <location>
        <begin position="83"/>
        <end position="109"/>
    </location>
</feature>
<dbReference type="Gene3D" id="3.40.50.300">
    <property type="entry name" value="P-loop containing nucleotide triphosphate hydrolases"/>
    <property type="match status" value="1"/>
</dbReference>
<feature type="region of interest" description="Disordered" evidence="1">
    <location>
        <begin position="223"/>
        <end position="245"/>
    </location>
</feature>
<keyword evidence="3" id="KW-1185">Reference proteome</keyword>
<feature type="compositionally biased region" description="Basic and acidic residues" evidence="1">
    <location>
        <begin position="223"/>
        <end position="232"/>
    </location>
</feature>
<organism evidence="2 3">
    <name type="scientific">Dietzia aerolata</name>
    <dbReference type="NCBI Taxonomy" id="595984"/>
    <lineage>
        <taxon>Bacteria</taxon>
        <taxon>Bacillati</taxon>
        <taxon>Actinomycetota</taxon>
        <taxon>Actinomycetes</taxon>
        <taxon>Mycobacteriales</taxon>
        <taxon>Dietziaceae</taxon>
        <taxon>Dietzia</taxon>
    </lineage>
</organism>
<feature type="compositionally biased region" description="Basic and acidic residues" evidence="1">
    <location>
        <begin position="84"/>
        <end position="95"/>
    </location>
</feature>
<sequence length="387" mass="38669">MNTTVSTARRTPVAGARVSRVGVDVADPELDADVRAVLAALAVEVAPGADPTADLVVTDRAGHTARAASGLGAAHVVTVAPDRAVPDDHSQRSSPDRGGNPSLFDDDNPTSVIRLPSGTGDLVARLLAPLPGRAGSRVVVAGAVGGCGASTLAAALAVRAAQHRRTLLVESDPRGTGLDLLLGVEGEPGLRLQDVRADLGGPDPEALWAAVPKLGPGLGLLARSRDPDEADSRVPAGDGGSGAMRSHQDCGGLVVADAGTPGIGEPVGVGADVVVVVTRADLPGAVAAGRALREAPGAVLVVRAGRGDPVHAADVAGFAGAARWYVLPELRGVRRAAGPGGLSAALGRRGFGGARRLGALADALLRDTVLREALRRDAMNEGVGADA</sequence>
<dbReference type="RefSeq" id="WP_380024022.1">
    <property type="nucleotide sequence ID" value="NZ_JBHMDY010000008.1"/>
</dbReference>
<dbReference type="EMBL" id="JBHMDY010000008">
    <property type="protein sequence ID" value="MFB9260913.1"/>
    <property type="molecule type" value="Genomic_DNA"/>
</dbReference>
<reference evidence="2 3" key="1">
    <citation type="submission" date="2024-09" db="EMBL/GenBank/DDBJ databases">
        <authorList>
            <person name="Sun Q."/>
            <person name="Mori K."/>
        </authorList>
    </citation>
    <scope>NUCLEOTIDE SEQUENCE [LARGE SCALE GENOMIC DNA]</scope>
    <source>
        <strain evidence="2 3">CCM 7659</strain>
    </source>
</reference>